<evidence type="ECO:0000256" key="3">
    <source>
        <dbReference type="ARBA" id="ARBA00012023"/>
    </source>
</evidence>
<dbReference type="HOGENOM" id="CLU_031304_0_0_1"/>
<dbReference type="GO" id="GO:0035299">
    <property type="term" value="F:inositol-1,3,4,5,6-pentakisphosphate 2-kinase activity"/>
    <property type="evidence" value="ECO:0007669"/>
    <property type="project" value="UniProtKB-EC"/>
</dbReference>
<comment type="function">
    <text evidence="1">Has kinase activity and phosphorylates inositol-1,3,4,5,6-pentakisphosphate (Ins(1,3,4,5,6)P5) to produce 1,2,3,4,5,6-hexakisphosphate (InsP6), also known as phytate.</text>
</comment>
<reference evidence="10 11" key="1">
    <citation type="submission" date="2013-03" db="EMBL/GenBank/DDBJ databases">
        <title>The Genome Sequence of Cladophialophora carrionii CBS 160.54.</title>
        <authorList>
            <consortium name="The Broad Institute Genomics Platform"/>
            <person name="Cuomo C."/>
            <person name="de Hoog S."/>
            <person name="Gorbushina A."/>
            <person name="Walker B."/>
            <person name="Young S.K."/>
            <person name="Zeng Q."/>
            <person name="Gargeya S."/>
            <person name="Fitzgerald M."/>
            <person name="Haas B."/>
            <person name="Abouelleil A."/>
            <person name="Allen A.W."/>
            <person name="Alvarado L."/>
            <person name="Arachchi H.M."/>
            <person name="Berlin A.M."/>
            <person name="Chapman S.B."/>
            <person name="Gainer-Dewar J."/>
            <person name="Goldberg J."/>
            <person name="Griggs A."/>
            <person name="Gujja S."/>
            <person name="Hansen M."/>
            <person name="Howarth C."/>
            <person name="Imamovic A."/>
            <person name="Ireland A."/>
            <person name="Larimer J."/>
            <person name="McCowan C."/>
            <person name="Murphy C."/>
            <person name="Pearson M."/>
            <person name="Poon T.W."/>
            <person name="Priest M."/>
            <person name="Roberts A."/>
            <person name="Saif S."/>
            <person name="Shea T."/>
            <person name="Sisk P."/>
            <person name="Sykes S."/>
            <person name="Wortman J."/>
            <person name="Nusbaum C."/>
            <person name="Birren B."/>
        </authorList>
    </citation>
    <scope>NUCLEOTIDE SEQUENCE [LARGE SCALE GENOMIC DNA]</scope>
    <source>
        <strain evidence="10 11">CBS 160.54</strain>
    </source>
</reference>
<dbReference type="EC" id="2.7.1.158" evidence="3 9"/>
<evidence type="ECO:0000313" key="10">
    <source>
        <dbReference type="EMBL" id="ETI20373.1"/>
    </source>
</evidence>
<dbReference type="RefSeq" id="XP_008730941.1">
    <property type="nucleotide sequence ID" value="XM_008732719.1"/>
</dbReference>
<dbReference type="Pfam" id="PF06090">
    <property type="entry name" value="Ins_P5_2-kin"/>
    <property type="match status" value="2"/>
</dbReference>
<dbReference type="OrthoDB" id="272370at2759"/>
<dbReference type="GO" id="GO:0032958">
    <property type="term" value="P:inositol phosphate biosynthetic process"/>
    <property type="evidence" value="ECO:0007669"/>
    <property type="project" value="TreeGrafter"/>
</dbReference>
<dbReference type="VEuPathDB" id="FungiDB:G647_08408"/>
<accession>V9D281</accession>
<dbReference type="EMBL" id="KB822708">
    <property type="protein sequence ID" value="ETI20373.1"/>
    <property type="molecule type" value="Genomic_DNA"/>
</dbReference>
<dbReference type="PANTHER" id="PTHR14456:SF2">
    <property type="entry name" value="INOSITOL-PENTAKISPHOSPHATE 2-KINASE"/>
    <property type="match status" value="1"/>
</dbReference>
<comment type="similarity">
    <text evidence="2">Belongs to the IPK1 type 1 family.</text>
</comment>
<dbReference type="GeneID" id="19986901"/>
<keyword evidence="8 9" id="KW-0067">ATP-binding</keyword>
<comment type="catalytic activity">
    <reaction evidence="9">
        <text>1D-myo-inositol 1,3,4,5,6-pentakisphosphate + ATP = 1D-myo-inositol hexakisphosphate + ADP + H(+)</text>
        <dbReference type="Rhea" id="RHEA:20313"/>
        <dbReference type="ChEBI" id="CHEBI:15378"/>
        <dbReference type="ChEBI" id="CHEBI:30616"/>
        <dbReference type="ChEBI" id="CHEBI:57733"/>
        <dbReference type="ChEBI" id="CHEBI:58130"/>
        <dbReference type="ChEBI" id="CHEBI:456216"/>
        <dbReference type="EC" id="2.7.1.158"/>
    </reaction>
</comment>
<proteinExistence type="inferred from homology"/>
<comment type="function">
    <text evidence="9">Phosphorylates Ins(1,3,4,5,6)P5 at position 2 to form Ins(1,2,3,4,5,6)P6 (InsP6 or phytate).</text>
</comment>
<dbReference type="GO" id="GO:0005634">
    <property type="term" value="C:nucleus"/>
    <property type="evidence" value="ECO:0007669"/>
    <property type="project" value="TreeGrafter"/>
</dbReference>
<evidence type="ECO:0000256" key="4">
    <source>
        <dbReference type="ARBA" id="ARBA00014846"/>
    </source>
</evidence>
<keyword evidence="7 9" id="KW-0418">Kinase</keyword>
<evidence type="ECO:0000256" key="6">
    <source>
        <dbReference type="ARBA" id="ARBA00022741"/>
    </source>
</evidence>
<evidence type="ECO:0000256" key="2">
    <source>
        <dbReference type="ARBA" id="ARBA00008305"/>
    </source>
</evidence>
<dbReference type="InterPro" id="IPR009286">
    <property type="entry name" value="Ins_P5_2-kin"/>
</dbReference>
<comment type="domain">
    <text evidence="9">The EXKPK motif is conserved in inositol-pentakisphosphate 2-kinases of both family 1 and 2.</text>
</comment>
<sequence length="355" mass="39632">MSTSTHTRCPSPSCPSALKEAALQLHYLAEGAANVIYSVSVISPDHLKHHSHCCIMRLRKDLSFTKPAQEVMSDFNTAILPLFGDEYRSLLMEQALYQLPVEMVQKANDELREMDQVDESAVSAEGLKAVGRKVRHAHRRHVYLPSYHVEQYGILMQNLQGPGIDWLIEFKPKWLVQSPSAPSDARNCRTCALNAMRRKGGKHKGRGDCGFCPFDLLVGPEEGDVLTRALKNIWPLNEGIDKFVAEFTSKVQPALRHLQGLEQEHGSVGLDDFQKPAGKDFGVAMALRDCSVFLALRRSTTEGMDVVDVKFADLDLKTTEGGKVQKWAAMEQELLDGGWYYNSEGSDCSLNRAKR</sequence>
<evidence type="ECO:0000313" key="11">
    <source>
        <dbReference type="Proteomes" id="UP000030678"/>
    </source>
</evidence>
<evidence type="ECO:0000256" key="7">
    <source>
        <dbReference type="ARBA" id="ARBA00022777"/>
    </source>
</evidence>
<protein>
    <recommendedName>
        <fullName evidence="4 9">Inositol-pentakisphosphate 2-kinase</fullName>
        <ecNumber evidence="3 9">2.7.1.158</ecNumber>
    </recommendedName>
</protein>
<gene>
    <name evidence="10" type="ORF">G647_08408</name>
</gene>
<evidence type="ECO:0000256" key="8">
    <source>
        <dbReference type="ARBA" id="ARBA00022840"/>
    </source>
</evidence>
<dbReference type="Proteomes" id="UP000030678">
    <property type="component" value="Unassembled WGS sequence"/>
</dbReference>
<dbReference type="AlphaFoldDB" id="V9D281"/>
<evidence type="ECO:0000256" key="9">
    <source>
        <dbReference type="RuleBase" id="RU364126"/>
    </source>
</evidence>
<evidence type="ECO:0000256" key="5">
    <source>
        <dbReference type="ARBA" id="ARBA00022679"/>
    </source>
</evidence>
<organism evidence="10 11">
    <name type="scientific">Cladophialophora carrionii CBS 160.54</name>
    <dbReference type="NCBI Taxonomy" id="1279043"/>
    <lineage>
        <taxon>Eukaryota</taxon>
        <taxon>Fungi</taxon>
        <taxon>Dikarya</taxon>
        <taxon>Ascomycota</taxon>
        <taxon>Pezizomycotina</taxon>
        <taxon>Eurotiomycetes</taxon>
        <taxon>Chaetothyriomycetidae</taxon>
        <taxon>Chaetothyriales</taxon>
        <taxon>Herpotrichiellaceae</taxon>
        <taxon>Cladophialophora</taxon>
    </lineage>
</organism>
<keyword evidence="6 9" id="KW-0547">Nucleotide-binding</keyword>
<dbReference type="GO" id="GO:0005524">
    <property type="term" value="F:ATP binding"/>
    <property type="evidence" value="ECO:0007669"/>
    <property type="project" value="UniProtKB-KW"/>
</dbReference>
<name>V9D281_9EURO</name>
<keyword evidence="5 9" id="KW-0808">Transferase</keyword>
<evidence type="ECO:0000256" key="1">
    <source>
        <dbReference type="ARBA" id="ARBA00003979"/>
    </source>
</evidence>
<dbReference type="PANTHER" id="PTHR14456">
    <property type="entry name" value="INOSITOL POLYPHOSPHATE KINASE 1"/>
    <property type="match status" value="1"/>
</dbReference>